<evidence type="ECO:0000313" key="2">
    <source>
        <dbReference type="Proteomes" id="UP000807306"/>
    </source>
</evidence>
<reference evidence="1" key="1">
    <citation type="submission" date="2020-11" db="EMBL/GenBank/DDBJ databases">
        <authorList>
            <consortium name="DOE Joint Genome Institute"/>
            <person name="Ahrendt S."/>
            <person name="Riley R."/>
            <person name="Andreopoulos W."/>
            <person name="Labutti K."/>
            <person name="Pangilinan J."/>
            <person name="Ruiz-Duenas F.J."/>
            <person name="Barrasa J.M."/>
            <person name="Sanchez-Garcia M."/>
            <person name="Camarero S."/>
            <person name="Miyauchi S."/>
            <person name="Serrano A."/>
            <person name="Linde D."/>
            <person name="Babiker R."/>
            <person name="Drula E."/>
            <person name="Ayuso-Fernandez I."/>
            <person name="Pacheco R."/>
            <person name="Padilla G."/>
            <person name="Ferreira P."/>
            <person name="Barriuso J."/>
            <person name="Kellner H."/>
            <person name="Castanera R."/>
            <person name="Alfaro M."/>
            <person name="Ramirez L."/>
            <person name="Pisabarro A.G."/>
            <person name="Kuo A."/>
            <person name="Tritt A."/>
            <person name="Lipzen A."/>
            <person name="He G."/>
            <person name="Yan M."/>
            <person name="Ng V."/>
            <person name="Cullen D."/>
            <person name="Martin F."/>
            <person name="Rosso M.-N."/>
            <person name="Henrissat B."/>
            <person name="Hibbett D."/>
            <person name="Martinez A.T."/>
            <person name="Grigoriev I.V."/>
        </authorList>
    </citation>
    <scope>NUCLEOTIDE SEQUENCE</scope>
    <source>
        <strain evidence="1">CBS 506.95</strain>
    </source>
</reference>
<gene>
    <name evidence="1" type="ORF">CPB83DRAFT_854465</name>
</gene>
<dbReference type="SUPFAM" id="SSF52047">
    <property type="entry name" value="RNI-like"/>
    <property type="match status" value="1"/>
</dbReference>
<dbReference type="Gene3D" id="3.80.10.10">
    <property type="entry name" value="Ribonuclease Inhibitor"/>
    <property type="match status" value="1"/>
</dbReference>
<accession>A0A9P6EGA3</accession>
<comment type="caution">
    <text evidence="1">The sequence shown here is derived from an EMBL/GenBank/DDBJ whole genome shotgun (WGS) entry which is preliminary data.</text>
</comment>
<sequence>MATILSDVERTLERSGGLPLLIRLQIDDYCNIAHSCVLPIMELLCKQVHRWQMLCISGPMEIISSISRYTSVVDCGSPLLSSLILTGVKTGDESENDVFVSIGSPTAPLPAPSYISTWGIKISPETWNFAQLRDLTLGVSAVFELVQILAISPRLTSLTSSISCSHSNPTNAPAMLSSRERVLDFSIVNLHMKSWQVHIDYHGLFPRCTFPALEDLDCNIYPGPFTPGLRDFLARSQCPLTTMRLIIKCEEAEFIEILHLIPTLRDLDITSNNISSHFFQYLGETAIRSENGPDFLPNLETFQFQANQVSGLAFNWSLFRIMLPATTSAKGSKCRPLSKVTVHMHRSQVGNLTPAVQADLASVIDDGLEIVGNYMYGDSGFNLLESLDPLQQALSRLRGSRR</sequence>
<evidence type="ECO:0000313" key="1">
    <source>
        <dbReference type="EMBL" id="KAF9528357.1"/>
    </source>
</evidence>
<keyword evidence="2" id="KW-1185">Reference proteome</keyword>
<proteinExistence type="predicted"/>
<dbReference type="OrthoDB" id="2865303at2759"/>
<name>A0A9P6EGA3_9AGAR</name>
<dbReference type="Proteomes" id="UP000807306">
    <property type="component" value="Unassembled WGS sequence"/>
</dbReference>
<organism evidence="1 2">
    <name type="scientific">Crepidotus variabilis</name>
    <dbReference type="NCBI Taxonomy" id="179855"/>
    <lineage>
        <taxon>Eukaryota</taxon>
        <taxon>Fungi</taxon>
        <taxon>Dikarya</taxon>
        <taxon>Basidiomycota</taxon>
        <taxon>Agaricomycotina</taxon>
        <taxon>Agaricomycetes</taxon>
        <taxon>Agaricomycetidae</taxon>
        <taxon>Agaricales</taxon>
        <taxon>Agaricineae</taxon>
        <taxon>Crepidotaceae</taxon>
        <taxon>Crepidotus</taxon>
    </lineage>
</organism>
<protein>
    <submittedName>
        <fullName evidence="1">Uncharacterized protein</fullName>
    </submittedName>
</protein>
<dbReference type="InterPro" id="IPR032675">
    <property type="entry name" value="LRR_dom_sf"/>
</dbReference>
<dbReference type="AlphaFoldDB" id="A0A9P6EGA3"/>
<dbReference type="EMBL" id="MU157853">
    <property type="protein sequence ID" value="KAF9528357.1"/>
    <property type="molecule type" value="Genomic_DNA"/>
</dbReference>